<keyword evidence="2" id="KW-1185">Reference proteome</keyword>
<comment type="caution">
    <text evidence="1">The sequence shown here is derived from an EMBL/GenBank/DDBJ whole genome shotgun (WGS) entry which is preliminary data.</text>
</comment>
<protein>
    <submittedName>
        <fullName evidence="1">Uncharacterized protein</fullName>
    </submittedName>
</protein>
<accession>A0ACC2L0D8</accession>
<sequence>MSAAPKVPLEAPPITSAELEASPAPEVVQAPPEAAAPEKYVNGSAAIGTGIVQASITLTGFNQNPVAIFAVSRILLPKEIFGKEGGEESFNWVPPLEVGVPSENCLSGVEMPPAQLVAPTSFGVEIRSTGGDGIDGKRGGFAASVLFCVILHLMMV</sequence>
<dbReference type="Proteomes" id="UP001234297">
    <property type="component" value="Chromosome 6"/>
</dbReference>
<proteinExistence type="predicted"/>
<reference evidence="1 2" key="1">
    <citation type="journal article" date="2022" name="Hortic Res">
        <title>A haplotype resolved chromosomal level avocado genome allows analysis of novel avocado genes.</title>
        <authorList>
            <person name="Nath O."/>
            <person name="Fletcher S.J."/>
            <person name="Hayward A."/>
            <person name="Shaw L.M."/>
            <person name="Masouleh A.K."/>
            <person name="Furtado A."/>
            <person name="Henry R.J."/>
            <person name="Mitter N."/>
        </authorList>
    </citation>
    <scope>NUCLEOTIDE SEQUENCE [LARGE SCALE GENOMIC DNA]</scope>
    <source>
        <strain evidence="2">cv. Hass</strain>
    </source>
</reference>
<organism evidence="1 2">
    <name type="scientific">Persea americana</name>
    <name type="common">Avocado</name>
    <dbReference type="NCBI Taxonomy" id="3435"/>
    <lineage>
        <taxon>Eukaryota</taxon>
        <taxon>Viridiplantae</taxon>
        <taxon>Streptophyta</taxon>
        <taxon>Embryophyta</taxon>
        <taxon>Tracheophyta</taxon>
        <taxon>Spermatophyta</taxon>
        <taxon>Magnoliopsida</taxon>
        <taxon>Magnoliidae</taxon>
        <taxon>Laurales</taxon>
        <taxon>Lauraceae</taxon>
        <taxon>Persea</taxon>
    </lineage>
</organism>
<evidence type="ECO:0000313" key="1">
    <source>
        <dbReference type="EMBL" id="KAJ8626851.1"/>
    </source>
</evidence>
<evidence type="ECO:0000313" key="2">
    <source>
        <dbReference type="Proteomes" id="UP001234297"/>
    </source>
</evidence>
<dbReference type="EMBL" id="CM056814">
    <property type="protein sequence ID" value="KAJ8626851.1"/>
    <property type="molecule type" value="Genomic_DNA"/>
</dbReference>
<gene>
    <name evidence="1" type="ORF">MRB53_020158</name>
</gene>
<name>A0ACC2L0D8_PERAE</name>